<keyword evidence="3" id="KW-1185">Reference proteome</keyword>
<comment type="caution">
    <text evidence="2">The sequence shown here is derived from an EMBL/GenBank/DDBJ whole genome shotgun (WGS) entry which is preliminary data.</text>
</comment>
<keyword evidence="1" id="KW-1133">Transmembrane helix</keyword>
<gene>
    <name evidence="2" type="ORF">MHL29_07135</name>
</gene>
<keyword evidence="1" id="KW-0472">Membrane</keyword>
<keyword evidence="1" id="KW-0812">Transmembrane</keyword>
<dbReference type="RefSeq" id="WP_239263494.1">
    <property type="nucleotide sequence ID" value="NZ_JAKRCV010000016.1"/>
</dbReference>
<protein>
    <submittedName>
        <fullName evidence="2">DUF2752 domain-containing protein</fullName>
    </submittedName>
</protein>
<evidence type="ECO:0000313" key="3">
    <source>
        <dbReference type="Proteomes" id="UP001521931"/>
    </source>
</evidence>
<sequence>MPQTSAPAPARSSSERGRVVLALPLGLLAGQAVALGALAVRDPHRPGSWGGCPFLALTGLPCPWCGGLRSVHDLVHGDVVAALSSNAPTVLAVLALLAGTIAWTVVAWRARRRGAADPVVIRLQQAPVGRWVAAVLLLWCAFGVARWWAPLAWWQP</sequence>
<accession>A0ABS9Q1C8</accession>
<feature type="transmembrane region" description="Helical" evidence="1">
    <location>
        <begin position="131"/>
        <end position="149"/>
    </location>
</feature>
<evidence type="ECO:0000256" key="1">
    <source>
        <dbReference type="SAM" id="Phobius"/>
    </source>
</evidence>
<dbReference type="Proteomes" id="UP001521931">
    <property type="component" value="Unassembled WGS sequence"/>
</dbReference>
<reference evidence="2 3" key="1">
    <citation type="submission" date="2022-02" db="EMBL/GenBank/DDBJ databases">
        <title>Uncovering new skin microbiome diversity through culturing and metagenomics.</title>
        <authorList>
            <person name="Conlan S."/>
            <person name="Deming C."/>
            <person name="Nisc Comparative Sequencing Program N."/>
            <person name="Segre J.A."/>
        </authorList>
    </citation>
    <scope>NUCLEOTIDE SEQUENCE [LARGE SCALE GENOMIC DNA]</scope>
    <source>
        <strain evidence="2 3">ACRQZ</strain>
    </source>
</reference>
<feature type="transmembrane region" description="Helical" evidence="1">
    <location>
        <begin position="20"/>
        <end position="40"/>
    </location>
</feature>
<dbReference type="InterPro" id="IPR021215">
    <property type="entry name" value="DUF2752"/>
</dbReference>
<name>A0ABS9Q1C8_9MICO</name>
<feature type="transmembrane region" description="Helical" evidence="1">
    <location>
        <begin position="90"/>
        <end position="110"/>
    </location>
</feature>
<organism evidence="2 3">
    <name type="scientific">Arsenicicoccus bolidensis</name>
    <dbReference type="NCBI Taxonomy" id="229480"/>
    <lineage>
        <taxon>Bacteria</taxon>
        <taxon>Bacillati</taxon>
        <taxon>Actinomycetota</taxon>
        <taxon>Actinomycetes</taxon>
        <taxon>Micrococcales</taxon>
        <taxon>Intrasporangiaceae</taxon>
        <taxon>Arsenicicoccus</taxon>
    </lineage>
</organism>
<proteinExistence type="predicted"/>
<evidence type="ECO:0000313" key="2">
    <source>
        <dbReference type="EMBL" id="MCG7321667.1"/>
    </source>
</evidence>
<dbReference type="EMBL" id="JAKRCV010000016">
    <property type="protein sequence ID" value="MCG7321667.1"/>
    <property type="molecule type" value="Genomic_DNA"/>
</dbReference>
<dbReference type="Pfam" id="PF10825">
    <property type="entry name" value="DUF2752"/>
    <property type="match status" value="1"/>
</dbReference>